<dbReference type="AlphaFoldDB" id="A0A0H2WTW1"/>
<reference evidence="1 2" key="1">
    <citation type="journal article" date="2004" name="Nat. Genet.">
        <title>Comparison of genome degradation in Paratyphi A and Typhi, human-restricted serovars of Salmonella enterica that cause typhoid.</title>
        <authorList>
            <person name="McClelland M."/>
            <person name="Sanderson K.E."/>
            <person name="Clifton S.W."/>
            <person name="Latreille P."/>
            <person name="Porwollik S."/>
            <person name="Sabo A."/>
            <person name="Meyer R."/>
            <person name="Bieri T."/>
            <person name="Ozersky P."/>
            <person name="McLellan M."/>
            <person name="Harkins C.R."/>
            <person name="Wang C."/>
            <person name="Nguyen C."/>
            <person name="Berghoff A."/>
            <person name="Elliott G."/>
            <person name="Kohlberg S."/>
            <person name="Strong C."/>
            <person name="Du F."/>
            <person name="Carter J."/>
            <person name="Kremizki C."/>
            <person name="Layman D."/>
            <person name="Leonard S."/>
            <person name="Sun H."/>
            <person name="Fulton L."/>
            <person name="Nash W."/>
            <person name="Miner T."/>
            <person name="Minx P."/>
            <person name="Delehaunty K."/>
            <person name="Fronick C."/>
            <person name="Magrini V."/>
            <person name="Nhan M."/>
            <person name="Warren W."/>
            <person name="Florea L."/>
            <person name="Spieth J."/>
            <person name="Wilson R.K."/>
        </authorList>
    </citation>
    <scope>NUCLEOTIDE SEQUENCE [LARGE SCALE GENOMIC DNA]</scope>
    <source>
        <strain evidence="2">ATCC 9150 / SARB42</strain>
    </source>
</reference>
<dbReference type="KEGG" id="spt:SPA2989"/>
<accession>A0A0H2WTW1</accession>
<gene>
    <name evidence="1" type="ordered locus">SPA2989</name>
</gene>
<protein>
    <submittedName>
        <fullName evidence="1">Uncharacterized protein</fullName>
    </submittedName>
</protein>
<name>A0A0H2WTW1_SALPA</name>
<evidence type="ECO:0000313" key="2">
    <source>
        <dbReference type="Proteomes" id="UP000008185"/>
    </source>
</evidence>
<sequence>MKANFYQRLNNLLYVYYNDADLIKMIHIIKWNRKMIIALTWSFKPLVCVKDRTKAA</sequence>
<dbReference type="EMBL" id="CP000026">
    <property type="protein sequence ID" value="AAV78826.1"/>
    <property type="molecule type" value="Genomic_DNA"/>
</dbReference>
<organism evidence="1 2">
    <name type="scientific">Salmonella paratyphi A (strain ATCC 9150 / SARB42)</name>
    <dbReference type="NCBI Taxonomy" id="295319"/>
    <lineage>
        <taxon>Bacteria</taxon>
        <taxon>Pseudomonadati</taxon>
        <taxon>Pseudomonadota</taxon>
        <taxon>Gammaproteobacteria</taxon>
        <taxon>Enterobacterales</taxon>
        <taxon>Enterobacteriaceae</taxon>
        <taxon>Salmonella</taxon>
    </lineage>
</organism>
<dbReference type="HOGENOM" id="CLU_212215_0_0_6"/>
<evidence type="ECO:0000313" key="1">
    <source>
        <dbReference type="EMBL" id="AAV78826.1"/>
    </source>
</evidence>
<proteinExistence type="predicted"/>
<dbReference type="Proteomes" id="UP000008185">
    <property type="component" value="Chromosome"/>
</dbReference>